<dbReference type="Gene3D" id="2.120.10.30">
    <property type="entry name" value="TolB, C-terminal domain"/>
    <property type="match status" value="1"/>
</dbReference>
<gene>
    <name evidence="2" type="ORF">UCRPA7_6661</name>
</gene>
<dbReference type="eggNOG" id="ENOG502S00D">
    <property type="taxonomic scope" value="Eukaryota"/>
</dbReference>
<dbReference type="KEGG" id="tmn:UCRPA7_6661"/>
<dbReference type="GeneID" id="19327341"/>
<dbReference type="InterPro" id="IPR052998">
    <property type="entry name" value="Hetero-Diels-Alderase-like"/>
</dbReference>
<evidence type="ECO:0000313" key="2">
    <source>
        <dbReference type="EMBL" id="EON97825.1"/>
    </source>
</evidence>
<dbReference type="InterPro" id="IPR013658">
    <property type="entry name" value="SGL"/>
</dbReference>
<dbReference type="HOGENOM" id="CLU_1714594_0_0_1"/>
<name>R8BEV0_PHAM7</name>
<dbReference type="EMBL" id="KB933249">
    <property type="protein sequence ID" value="EON97825.1"/>
    <property type="molecule type" value="Genomic_DNA"/>
</dbReference>
<dbReference type="RefSeq" id="XP_007917383.1">
    <property type="nucleotide sequence ID" value="XM_007919192.1"/>
</dbReference>
<evidence type="ECO:0000259" key="1">
    <source>
        <dbReference type="Pfam" id="PF08450"/>
    </source>
</evidence>
<dbReference type="AlphaFoldDB" id="R8BEV0"/>
<proteinExistence type="predicted"/>
<dbReference type="PANTHER" id="PTHR42060">
    <property type="entry name" value="NHL REPEAT-CONTAINING PROTEIN-RELATED"/>
    <property type="match status" value="1"/>
</dbReference>
<keyword evidence="3" id="KW-1185">Reference proteome</keyword>
<reference evidence="3" key="1">
    <citation type="journal article" date="2013" name="Genome Announc.">
        <title>Draft genome sequence of the ascomycete Phaeoacremonium aleophilum strain UCR-PA7, a causal agent of the esca disease complex in grapevines.</title>
        <authorList>
            <person name="Blanco-Ulate B."/>
            <person name="Rolshausen P."/>
            <person name="Cantu D."/>
        </authorList>
    </citation>
    <scope>NUCLEOTIDE SEQUENCE [LARGE SCALE GENOMIC DNA]</scope>
    <source>
        <strain evidence="3">UCR-PA7</strain>
    </source>
</reference>
<protein>
    <submittedName>
        <fullName evidence="2">Putative six-bladed beta-propeller-like protein</fullName>
    </submittedName>
</protein>
<dbReference type="InterPro" id="IPR011042">
    <property type="entry name" value="6-blade_b-propeller_TolB-like"/>
</dbReference>
<sequence>MAIPANSALQIGINGIKVFHGYLYWANSFEATIYRLKLDAKGYAAKGAKVEPVAVVDAAFIDDFTIDSTGVIWAATNLDNRVLAIKPFGENVVVEGSLTELTVAGDTAAAFGRLKADKKVLYVSTSGAEGAPVNGTITEGGKVVAIDTSGFKL</sequence>
<feature type="domain" description="SMP-30/Gluconolactonase/LRE-like region" evidence="1">
    <location>
        <begin position="22"/>
        <end position="126"/>
    </location>
</feature>
<dbReference type="OrthoDB" id="5233393at2759"/>
<organism evidence="2 3">
    <name type="scientific">Phaeoacremonium minimum (strain UCR-PA7)</name>
    <name type="common">Esca disease fungus</name>
    <name type="synonym">Togninia minima</name>
    <dbReference type="NCBI Taxonomy" id="1286976"/>
    <lineage>
        <taxon>Eukaryota</taxon>
        <taxon>Fungi</taxon>
        <taxon>Dikarya</taxon>
        <taxon>Ascomycota</taxon>
        <taxon>Pezizomycotina</taxon>
        <taxon>Sordariomycetes</taxon>
        <taxon>Sordariomycetidae</taxon>
        <taxon>Togniniales</taxon>
        <taxon>Togniniaceae</taxon>
        <taxon>Phaeoacremonium</taxon>
    </lineage>
</organism>
<dbReference type="SUPFAM" id="SSF63829">
    <property type="entry name" value="Calcium-dependent phosphotriesterase"/>
    <property type="match status" value="1"/>
</dbReference>
<dbReference type="Pfam" id="PF08450">
    <property type="entry name" value="SGL"/>
    <property type="match status" value="1"/>
</dbReference>
<dbReference type="Proteomes" id="UP000014074">
    <property type="component" value="Unassembled WGS sequence"/>
</dbReference>
<accession>R8BEV0</accession>
<evidence type="ECO:0000313" key="3">
    <source>
        <dbReference type="Proteomes" id="UP000014074"/>
    </source>
</evidence>
<dbReference type="PANTHER" id="PTHR42060:SF1">
    <property type="entry name" value="NHL REPEAT-CONTAINING PROTEIN"/>
    <property type="match status" value="1"/>
</dbReference>